<evidence type="ECO:0000313" key="2">
    <source>
        <dbReference type="EMBL" id="KIM78392.1"/>
    </source>
</evidence>
<accession>A0A0C3BM42</accession>
<keyword evidence="3" id="KW-1185">Reference proteome</keyword>
<feature type="repeat" description="ANK" evidence="1">
    <location>
        <begin position="10"/>
        <end position="42"/>
    </location>
</feature>
<dbReference type="SUPFAM" id="SSF48403">
    <property type="entry name" value="Ankyrin repeat"/>
    <property type="match status" value="1"/>
</dbReference>
<evidence type="ECO:0000256" key="1">
    <source>
        <dbReference type="PROSITE-ProRule" id="PRU00023"/>
    </source>
</evidence>
<dbReference type="PROSITE" id="PS50088">
    <property type="entry name" value="ANK_REPEAT"/>
    <property type="match status" value="1"/>
</dbReference>
<dbReference type="Proteomes" id="UP000054166">
    <property type="component" value="Unassembled WGS sequence"/>
</dbReference>
<evidence type="ECO:0000313" key="3">
    <source>
        <dbReference type="Proteomes" id="UP000054166"/>
    </source>
</evidence>
<dbReference type="HOGENOM" id="CLU_2729247_0_0_1"/>
<organism evidence="2 3">
    <name type="scientific">Piloderma croceum (strain F 1598)</name>
    <dbReference type="NCBI Taxonomy" id="765440"/>
    <lineage>
        <taxon>Eukaryota</taxon>
        <taxon>Fungi</taxon>
        <taxon>Dikarya</taxon>
        <taxon>Basidiomycota</taxon>
        <taxon>Agaricomycotina</taxon>
        <taxon>Agaricomycetes</taxon>
        <taxon>Agaricomycetidae</taxon>
        <taxon>Atheliales</taxon>
        <taxon>Atheliaceae</taxon>
        <taxon>Piloderma</taxon>
    </lineage>
</organism>
<dbReference type="InParanoid" id="A0A0C3BM42"/>
<name>A0A0C3BM42_PILCF</name>
<proteinExistence type="predicted"/>
<keyword evidence="1" id="KW-0040">ANK repeat</keyword>
<dbReference type="InterPro" id="IPR002110">
    <property type="entry name" value="Ankyrin_rpt"/>
</dbReference>
<dbReference type="InterPro" id="IPR036770">
    <property type="entry name" value="Ankyrin_rpt-contain_sf"/>
</dbReference>
<feature type="non-terminal residue" evidence="2">
    <location>
        <position position="72"/>
    </location>
</feature>
<gene>
    <name evidence="2" type="ORF">PILCRDRAFT_36754</name>
</gene>
<dbReference type="STRING" id="765440.A0A0C3BM42"/>
<dbReference type="EMBL" id="KN833017">
    <property type="protein sequence ID" value="KIM78392.1"/>
    <property type="molecule type" value="Genomic_DNA"/>
</dbReference>
<dbReference type="AlphaFoldDB" id="A0A0C3BM42"/>
<dbReference type="OrthoDB" id="194358at2759"/>
<reference evidence="2 3" key="1">
    <citation type="submission" date="2014-04" db="EMBL/GenBank/DDBJ databases">
        <authorList>
            <consortium name="DOE Joint Genome Institute"/>
            <person name="Kuo A."/>
            <person name="Tarkka M."/>
            <person name="Buscot F."/>
            <person name="Kohler A."/>
            <person name="Nagy L.G."/>
            <person name="Floudas D."/>
            <person name="Copeland A."/>
            <person name="Barry K.W."/>
            <person name="Cichocki N."/>
            <person name="Veneault-Fourrey C."/>
            <person name="LaButti K."/>
            <person name="Lindquist E.A."/>
            <person name="Lipzen A."/>
            <person name="Lundell T."/>
            <person name="Morin E."/>
            <person name="Murat C."/>
            <person name="Sun H."/>
            <person name="Tunlid A."/>
            <person name="Henrissat B."/>
            <person name="Grigoriev I.V."/>
            <person name="Hibbett D.S."/>
            <person name="Martin F."/>
            <person name="Nordberg H.P."/>
            <person name="Cantor M.N."/>
            <person name="Hua S.X."/>
        </authorList>
    </citation>
    <scope>NUCLEOTIDE SEQUENCE [LARGE SCALE GENOMIC DNA]</scope>
    <source>
        <strain evidence="2 3">F 1598</strain>
    </source>
</reference>
<sequence>DASSRTVSPSGSTSLYFTAMNGHINLFCALLLHGAHADRANKHGVTLEMLARENGKDSTAGLLKEWLENRDR</sequence>
<protein>
    <submittedName>
        <fullName evidence="2">Uncharacterized protein</fullName>
    </submittedName>
</protein>
<dbReference type="Gene3D" id="1.25.40.20">
    <property type="entry name" value="Ankyrin repeat-containing domain"/>
    <property type="match status" value="1"/>
</dbReference>
<feature type="non-terminal residue" evidence="2">
    <location>
        <position position="1"/>
    </location>
</feature>
<reference evidence="3" key="2">
    <citation type="submission" date="2015-01" db="EMBL/GenBank/DDBJ databases">
        <title>Evolutionary Origins and Diversification of the Mycorrhizal Mutualists.</title>
        <authorList>
            <consortium name="DOE Joint Genome Institute"/>
            <consortium name="Mycorrhizal Genomics Consortium"/>
            <person name="Kohler A."/>
            <person name="Kuo A."/>
            <person name="Nagy L.G."/>
            <person name="Floudas D."/>
            <person name="Copeland A."/>
            <person name="Barry K.W."/>
            <person name="Cichocki N."/>
            <person name="Veneault-Fourrey C."/>
            <person name="LaButti K."/>
            <person name="Lindquist E.A."/>
            <person name="Lipzen A."/>
            <person name="Lundell T."/>
            <person name="Morin E."/>
            <person name="Murat C."/>
            <person name="Riley R."/>
            <person name="Ohm R."/>
            <person name="Sun H."/>
            <person name="Tunlid A."/>
            <person name="Henrissat B."/>
            <person name="Grigoriev I.V."/>
            <person name="Hibbett D.S."/>
            <person name="Martin F."/>
        </authorList>
    </citation>
    <scope>NUCLEOTIDE SEQUENCE [LARGE SCALE GENOMIC DNA]</scope>
    <source>
        <strain evidence="3">F 1598</strain>
    </source>
</reference>